<feature type="repeat" description="WD" evidence="8">
    <location>
        <begin position="61"/>
        <end position="102"/>
    </location>
</feature>
<evidence type="ECO:0000256" key="10">
    <source>
        <dbReference type="SAM" id="Phobius"/>
    </source>
</evidence>
<feature type="repeat" description="WD" evidence="8">
    <location>
        <begin position="145"/>
        <end position="186"/>
    </location>
</feature>
<dbReference type="AlphaFoldDB" id="A0A803LLA4"/>
<feature type="region of interest" description="Disordered" evidence="9">
    <location>
        <begin position="288"/>
        <end position="311"/>
    </location>
</feature>
<dbReference type="GO" id="GO:0008352">
    <property type="term" value="C:katanin complex"/>
    <property type="evidence" value="ECO:0007669"/>
    <property type="project" value="InterPro"/>
</dbReference>
<dbReference type="InterPro" id="IPR026962">
    <property type="entry name" value="KTNB1"/>
</dbReference>
<dbReference type="InterPro" id="IPR020472">
    <property type="entry name" value="WD40_PAC1"/>
</dbReference>
<feature type="compositionally biased region" description="Basic and acidic residues" evidence="9">
    <location>
        <begin position="434"/>
        <end position="444"/>
    </location>
</feature>
<reference evidence="12" key="2">
    <citation type="submission" date="2021-03" db="UniProtKB">
        <authorList>
            <consortium name="EnsemblPlants"/>
        </authorList>
    </citation>
    <scope>IDENTIFICATION</scope>
</reference>
<evidence type="ECO:0000313" key="12">
    <source>
        <dbReference type="EnsemblPlants" id="AUR62014751-RA:cds"/>
    </source>
</evidence>
<comment type="subcellular location">
    <subcellularLocation>
        <location evidence="1 7">Cytoplasm</location>
        <location evidence="1 7">Cytoskeleton</location>
    </subcellularLocation>
</comment>
<feature type="transmembrane region" description="Helical" evidence="10">
    <location>
        <begin position="707"/>
        <end position="724"/>
    </location>
</feature>
<dbReference type="HAMAP" id="MF_03022">
    <property type="entry name" value="Katanin_p80_B1"/>
    <property type="match status" value="1"/>
</dbReference>
<dbReference type="PRINTS" id="PR00320">
    <property type="entry name" value="GPROTEINBRPT"/>
</dbReference>
<keyword evidence="2 7" id="KW-0963">Cytoplasm</keyword>
<protein>
    <recommendedName>
        <fullName evidence="7">Katanin p80 WD40 repeat-containing subunit B1 homolog</fullName>
    </recommendedName>
</protein>
<dbReference type="CDD" id="cd00200">
    <property type="entry name" value="WD40"/>
    <property type="match status" value="1"/>
</dbReference>
<dbReference type="InterPro" id="IPR001680">
    <property type="entry name" value="WD40_rpt"/>
</dbReference>
<dbReference type="InterPro" id="IPR019775">
    <property type="entry name" value="WD40_repeat_CS"/>
</dbReference>
<evidence type="ECO:0000256" key="1">
    <source>
        <dbReference type="ARBA" id="ARBA00004245"/>
    </source>
</evidence>
<evidence type="ECO:0000259" key="11">
    <source>
        <dbReference type="Pfam" id="PF13925"/>
    </source>
</evidence>
<sequence>MSIIKASYPNNKLIVRMSLCGHTTPVESLSFDSTEVLVLGGASSGTVKLWDLEEAKMVRTLTGHRSNCTSVEFHPFGEFFASGSADTDLKIWDIRKKGCIHTYKGHNLGINAIKFTPDGRWVVSGGSDNVVKVWDLTAGKLLHDFKFHDGSITSLDFHPLEFLLATGSADRTVKFWDLETFEMIGSARAEAAGVLALTFHPDGRTLFSGYDNNLKVYSWEPVICHDSVDMGWSTLGDLCIHEGKVIGCSYYRNSVGVWVADLSRVQPYGIADSGAPHERNPVEFKADMRESQSPEVMSAVGSSFSSRSTSPDIDAKDIKNIYVDYEKPVSSRKTRLRNTSKAMSSDVKETTKLSSKKQSTPSATSGKSNVQAGGRSFVTPTFVPRDSSGGKSFSNSRRESITPAKPGSGGSIKALHVRKSSRSKFDVDAGDPNFLDRHVLDMGARDSSGGRSFANSRRESMTPAKPGQATHIKKSSSSKYDIDNADPTFLDRPVLGVGARDLCEDRNPTPENFEEQFEENPSTPIDNNLQSVSGDSFDHKEIQNIKVADGDGKSYPGSCELQTTFNYGKPNSSLCSHLAVTVSLGRTRSLVEKFEKRGKYCGGEDQTISVSPEVISDRMNSSAMLKEEPQVSGRESASESDAYFIEDLMQNHDALLNGLRSRLKKLQMVRHLWERNDIKGAITSLKKLPDHSVQADVISVFMERMEIVTMDLFFCMLPILVGLLDSKLERHAKMSLELLLKLVAFLGPTIRSTISAPPSVGVDLHQEERIACCKQCFVQLQQIQGLLPALSRKSESLARSALELNLVLQDHSI</sequence>
<dbReference type="GO" id="GO:0005737">
    <property type="term" value="C:cytoplasm"/>
    <property type="evidence" value="ECO:0007669"/>
    <property type="project" value="UniProtKB-UniRule"/>
</dbReference>
<proteinExistence type="inferred from homology"/>
<dbReference type="Pfam" id="PF00400">
    <property type="entry name" value="WD40"/>
    <property type="match status" value="5"/>
</dbReference>
<feature type="repeat" description="WD" evidence="8">
    <location>
        <begin position="103"/>
        <end position="144"/>
    </location>
</feature>
<keyword evidence="10" id="KW-1133">Transmembrane helix</keyword>
<dbReference type="Gene3D" id="2.130.10.10">
    <property type="entry name" value="YVTN repeat-like/Quinoprotein amine dehydrogenase"/>
    <property type="match status" value="2"/>
</dbReference>
<comment type="function">
    <text evidence="7">May participate in a complex which severs microtubules in an ATP-dependent manner. Microtubule severing may promote rapid reorganization of cellular microtubule arrays.</text>
</comment>
<keyword evidence="3 8" id="KW-0853">WD repeat</keyword>
<dbReference type="PROSITE" id="PS00678">
    <property type="entry name" value="WD_REPEATS_1"/>
    <property type="match status" value="2"/>
</dbReference>
<dbReference type="GO" id="GO:0007019">
    <property type="term" value="P:microtubule depolymerization"/>
    <property type="evidence" value="ECO:0007669"/>
    <property type="project" value="TreeGrafter"/>
</dbReference>
<dbReference type="SUPFAM" id="SSF50978">
    <property type="entry name" value="WD40 repeat-like"/>
    <property type="match status" value="1"/>
</dbReference>
<feature type="compositionally biased region" description="Polar residues" evidence="9">
    <location>
        <begin position="352"/>
        <end position="371"/>
    </location>
</feature>
<feature type="region of interest" description="Disordered" evidence="9">
    <location>
        <begin position="500"/>
        <end position="527"/>
    </location>
</feature>
<evidence type="ECO:0000256" key="3">
    <source>
        <dbReference type="ARBA" id="ARBA00022574"/>
    </source>
</evidence>
<keyword evidence="5" id="KW-0677">Repeat</keyword>
<organism evidence="12 13">
    <name type="scientific">Chenopodium quinoa</name>
    <name type="common">Quinoa</name>
    <dbReference type="NCBI Taxonomy" id="63459"/>
    <lineage>
        <taxon>Eukaryota</taxon>
        <taxon>Viridiplantae</taxon>
        <taxon>Streptophyta</taxon>
        <taxon>Embryophyta</taxon>
        <taxon>Tracheophyta</taxon>
        <taxon>Spermatophyta</taxon>
        <taxon>Magnoliopsida</taxon>
        <taxon>eudicotyledons</taxon>
        <taxon>Gunneridae</taxon>
        <taxon>Pentapetalae</taxon>
        <taxon>Caryophyllales</taxon>
        <taxon>Chenopodiaceae</taxon>
        <taxon>Chenopodioideae</taxon>
        <taxon>Atripliceae</taxon>
        <taxon>Chenopodium</taxon>
    </lineage>
</organism>
<dbReference type="FunFam" id="2.130.10.10:FF:000897">
    <property type="entry name" value="Katanin p80 WD40 repeat-containing subunit B1 homolog"/>
    <property type="match status" value="1"/>
</dbReference>
<evidence type="ECO:0000256" key="9">
    <source>
        <dbReference type="SAM" id="MobiDB-lite"/>
    </source>
</evidence>
<keyword evidence="10" id="KW-0812">Transmembrane</keyword>
<dbReference type="InterPro" id="IPR036322">
    <property type="entry name" value="WD40_repeat_dom_sf"/>
</dbReference>
<feature type="region of interest" description="Disordered" evidence="9">
    <location>
        <begin position="329"/>
        <end position="485"/>
    </location>
</feature>
<dbReference type="GO" id="GO:0008017">
    <property type="term" value="F:microtubule binding"/>
    <property type="evidence" value="ECO:0007669"/>
    <property type="project" value="UniProtKB-UniRule"/>
</dbReference>
<evidence type="ECO:0000256" key="7">
    <source>
        <dbReference type="HAMAP-Rule" id="MF_03022"/>
    </source>
</evidence>
<accession>A0A803LLA4</accession>
<dbReference type="GO" id="GO:0051013">
    <property type="term" value="P:microtubule severing"/>
    <property type="evidence" value="ECO:0007669"/>
    <property type="project" value="UniProtKB-UniRule"/>
</dbReference>
<evidence type="ECO:0000256" key="6">
    <source>
        <dbReference type="ARBA" id="ARBA00023212"/>
    </source>
</evidence>
<dbReference type="GO" id="GO:0005874">
    <property type="term" value="C:microtubule"/>
    <property type="evidence" value="ECO:0007669"/>
    <property type="project" value="UniProtKB-KW"/>
</dbReference>
<dbReference type="PROSITE" id="PS50082">
    <property type="entry name" value="WD_REPEATS_2"/>
    <property type="match status" value="4"/>
</dbReference>
<feature type="domain" description="Katanin p80 subunit C-terminal" evidence="11">
    <location>
        <begin position="650"/>
        <end position="807"/>
    </location>
</feature>
<evidence type="ECO:0000313" key="13">
    <source>
        <dbReference type="Proteomes" id="UP000596660"/>
    </source>
</evidence>
<dbReference type="Proteomes" id="UP000596660">
    <property type="component" value="Unplaced"/>
</dbReference>
<name>A0A803LLA4_CHEQI</name>
<feature type="repeat" description="WD" evidence="8">
    <location>
        <begin position="19"/>
        <end position="60"/>
    </location>
</feature>
<keyword evidence="10" id="KW-0472">Membrane</keyword>
<dbReference type="PROSITE" id="PS50294">
    <property type="entry name" value="WD_REPEATS_REGION"/>
    <property type="match status" value="4"/>
</dbReference>
<evidence type="ECO:0000256" key="5">
    <source>
        <dbReference type="ARBA" id="ARBA00022737"/>
    </source>
</evidence>
<comment type="similarity">
    <text evidence="7">Belongs to the WD repeat KATNB1 family.</text>
</comment>
<dbReference type="SMART" id="SM00320">
    <property type="entry name" value="WD40"/>
    <property type="match status" value="5"/>
</dbReference>
<evidence type="ECO:0000256" key="4">
    <source>
        <dbReference type="ARBA" id="ARBA00022701"/>
    </source>
</evidence>
<keyword evidence="6 7" id="KW-0206">Cytoskeleton</keyword>
<dbReference type="PANTHER" id="PTHR19845">
    <property type="entry name" value="KATANIN P80 SUBUNIT"/>
    <property type="match status" value="1"/>
</dbReference>
<feature type="compositionally biased region" description="Polar residues" evidence="9">
    <location>
        <begin position="293"/>
        <end position="311"/>
    </location>
</feature>
<dbReference type="Pfam" id="PF13925">
    <property type="entry name" value="Katanin_con80"/>
    <property type="match status" value="1"/>
</dbReference>
<keyword evidence="4 7" id="KW-0493">Microtubule</keyword>
<keyword evidence="13" id="KW-1185">Reference proteome</keyword>
<dbReference type="Gramene" id="AUR62014751-RA">
    <property type="protein sequence ID" value="AUR62014751-RA:cds"/>
    <property type="gene ID" value="AUR62014751"/>
</dbReference>
<dbReference type="InterPro" id="IPR028021">
    <property type="entry name" value="Katanin_C-terminal"/>
</dbReference>
<reference evidence="12" key="1">
    <citation type="journal article" date="2017" name="Nature">
        <title>The genome of Chenopodium quinoa.</title>
        <authorList>
            <person name="Jarvis D.E."/>
            <person name="Ho Y.S."/>
            <person name="Lightfoot D.J."/>
            <person name="Schmoeckel S.M."/>
            <person name="Li B."/>
            <person name="Borm T.J.A."/>
            <person name="Ohyanagi H."/>
            <person name="Mineta K."/>
            <person name="Michell C.T."/>
            <person name="Saber N."/>
            <person name="Kharbatia N.M."/>
            <person name="Rupper R.R."/>
            <person name="Sharp A.R."/>
            <person name="Dally N."/>
            <person name="Boughton B.A."/>
            <person name="Woo Y.H."/>
            <person name="Gao G."/>
            <person name="Schijlen E.G.W.M."/>
            <person name="Guo X."/>
            <person name="Momin A.A."/>
            <person name="Negrao S."/>
            <person name="Al-Babili S."/>
            <person name="Gehring C."/>
            <person name="Roessner U."/>
            <person name="Jung C."/>
            <person name="Murphy K."/>
            <person name="Arold S.T."/>
            <person name="Gojobori T."/>
            <person name="van der Linden C.G."/>
            <person name="van Loo E.N."/>
            <person name="Jellen E.N."/>
            <person name="Maughan P.J."/>
            <person name="Tester M."/>
        </authorList>
    </citation>
    <scope>NUCLEOTIDE SEQUENCE [LARGE SCALE GENOMIC DNA]</scope>
    <source>
        <strain evidence="12">cv. PI 614886</strain>
    </source>
</reference>
<evidence type="ECO:0000256" key="8">
    <source>
        <dbReference type="PROSITE-ProRule" id="PRU00221"/>
    </source>
</evidence>
<evidence type="ECO:0000256" key="2">
    <source>
        <dbReference type="ARBA" id="ARBA00022490"/>
    </source>
</evidence>
<dbReference type="PANTHER" id="PTHR19845:SF15">
    <property type="entry name" value="KATANIN P80 WD40 REPEAT-CONTAINING SUBUNIT B1 HOMOLOG KTN80.2"/>
    <property type="match status" value="1"/>
</dbReference>
<dbReference type="InterPro" id="IPR015943">
    <property type="entry name" value="WD40/YVTN_repeat-like_dom_sf"/>
</dbReference>
<dbReference type="EnsemblPlants" id="AUR62014751-RA">
    <property type="protein sequence ID" value="AUR62014751-RA:cds"/>
    <property type="gene ID" value="AUR62014751"/>
</dbReference>
<dbReference type="OMA" id="MCINENK"/>